<sequence length="538" mass="60884">MASSDHPHLPPQPAYQATPGSILNADRSFYDSVANAERVSIDSFTLPIRSGRAWQVPAGHIVRISTPDDPQVGDLNIWNLHNPRERFWAARTRQLHASHVSTYDRLWSCLPYLRPMVTIIGDSLADYGVDQYGGRCHDLLGTRCDPYVNTMLTGDSYDFHCHSNLTRAVLPFGLTEFDVHDVLNVFQVTGLNAEGKYFMESSPAKTGDFIEFFAEQPVLMALSTCPGGDLSTWGWGEGGDGEEGQKTSMLECCRPLKVEVFRLENASVLKGWKEPEMPQYRGRHVSKSDDVQLCPIKPNYDESLNQPFQIDSPQHEVFSNTAADMSAPGEAFEPRQTATSEDYTPDPSKSIKLPPNRQALVDDIIALYSCEPTIRRVERYTPDCVYDDQFVYANDRYKMAGQWFALPKLFKDSTNERYEVIKNEPDLIQFKNEQSWTFKIIPKKATINALVSLALEPETQDSEFIRVKYHKDQANDKDYSHEGVGFSFKKWQADNVMKRMDSDEVKYFEKDKGAAKEPVKKYGSGAEDGQAPKKDFST</sequence>
<dbReference type="AlphaFoldDB" id="A0AAN6QQK6"/>
<proteinExistence type="predicted"/>
<evidence type="ECO:0000313" key="3">
    <source>
        <dbReference type="EMBL" id="KAK0979478.1"/>
    </source>
</evidence>
<keyword evidence="4" id="KW-1185">Reference proteome</keyword>
<accession>A0AAN6QQK6</accession>
<reference evidence="3" key="1">
    <citation type="submission" date="2023-06" db="EMBL/GenBank/DDBJ databases">
        <title>Black Yeasts Isolated from many extreme environments.</title>
        <authorList>
            <person name="Coleine C."/>
            <person name="Stajich J.E."/>
            <person name="Selbmann L."/>
        </authorList>
    </citation>
    <scope>NUCLEOTIDE SEQUENCE</scope>
    <source>
        <strain evidence="3">CCFEE 5200</strain>
    </source>
</reference>
<dbReference type="PANTHER" id="PTHR31527:SF0">
    <property type="entry name" value="RE64534P"/>
    <property type="match status" value="1"/>
</dbReference>
<evidence type="ECO:0000259" key="2">
    <source>
        <dbReference type="Pfam" id="PF09347"/>
    </source>
</evidence>
<dbReference type="PANTHER" id="PTHR31527">
    <property type="entry name" value="RE64534P"/>
    <property type="match status" value="1"/>
</dbReference>
<comment type="caution">
    <text evidence="3">The sequence shown here is derived from an EMBL/GenBank/DDBJ whole genome shotgun (WGS) entry which is preliminary data.</text>
</comment>
<feature type="compositionally biased region" description="Basic and acidic residues" evidence="1">
    <location>
        <begin position="510"/>
        <end position="520"/>
    </location>
</feature>
<gene>
    <name evidence="3" type="ORF">LTR91_012575</name>
</gene>
<name>A0AAN6QQK6_9PEZI</name>
<feature type="region of interest" description="Disordered" evidence="1">
    <location>
        <begin position="510"/>
        <end position="538"/>
    </location>
</feature>
<feature type="domain" description="DUF1989" evidence="2">
    <location>
        <begin position="45"/>
        <end position="219"/>
    </location>
</feature>
<dbReference type="Proteomes" id="UP001175353">
    <property type="component" value="Unassembled WGS sequence"/>
</dbReference>
<dbReference type="InterPro" id="IPR018959">
    <property type="entry name" value="DUF1989"/>
</dbReference>
<dbReference type="EMBL" id="JAUJLE010000122">
    <property type="protein sequence ID" value="KAK0979478.1"/>
    <property type="molecule type" value="Genomic_DNA"/>
</dbReference>
<organism evidence="3 4">
    <name type="scientific">Friedmanniomyces endolithicus</name>
    <dbReference type="NCBI Taxonomy" id="329885"/>
    <lineage>
        <taxon>Eukaryota</taxon>
        <taxon>Fungi</taxon>
        <taxon>Dikarya</taxon>
        <taxon>Ascomycota</taxon>
        <taxon>Pezizomycotina</taxon>
        <taxon>Dothideomycetes</taxon>
        <taxon>Dothideomycetidae</taxon>
        <taxon>Mycosphaerellales</taxon>
        <taxon>Teratosphaeriaceae</taxon>
        <taxon>Friedmanniomyces</taxon>
    </lineage>
</organism>
<feature type="region of interest" description="Disordered" evidence="1">
    <location>
        <begin position="326"/>
        <end position="351"/>
    </location>
</feature>
<protein>
    <recommendedName>
        <fullName evidence="2">DUF1989 domain-containing protein</fullName>
    </recommendedName>
</protein>
<evidence type="ECO:0000313" key="4">
    <source>
        <dbReference type="Proteomes" id="UP001175353"/>
    </source>
</evidence>
<evidence type="ECO:0000256" key="1">
    <source>
        <dbReference type="SAM" id="MobiDB-lite"/>
    </source>
</evidence>
<dbReference type="Pfam" id="PF09347">
    <property type="entry name" value="DUF1989"/>
    <property type="match status" value="1"/>
</dbReference>